<dbReference type="SUPFAM" id="SSF53254">
    <property type="entry name" value="Phosphoglycerate mutase-like"/>
    <property type="match status" value="1"/>
</dbReference>
<sequence>MGIWALPTLLVTGLLTALGTADEQMVSVAVQEAAEGAEALHFLQLHGHSLPRAAQLREVRVFRHCVRRVSSKVTGAKPGYAHASDYTTLPLPVWNTPAMWCTGRGAKLIESEARQLRSSDATLDPSTLRMLVDVDQRDATTADSLLQGFADNSRAFTAQAEYSPLLFDAYSPGKGPGVCHAPDMELDIAQKAQLLKETPMPMGVGLVGEMNRTRYMEVLRLMESFIGIGAAGPLTDLTSPAVGRTTSKAGKVKGMITGAPIVLKRFAQNMLYSHASGILYSNASLEQIYDFSSWIYWLRQVSETPVKLVSQKACGGLSIIAKLLGTSAEDARAHSTVYVGHDSDLDALAYLFNLTWEAPPFRARRPTPPGSSLAFAPQGGGRASVHFAYQDFNFTTDRAGKQIAPVKIVKTSPAHVNLAHAKDWIEKQIVKFAGQDCLEACKSALSLS</sequence>
<feature type="signal peptide" evidence="1">
    <location>
        <begin position="1"/>
        <end position="21"/>
    </location>
</feature>
<evidence type="ECO:0000313" key="2">
    <source>
        <dbReference type="EMBL" id="CAE7209329.1"/>
    </source>
</evidence>
<dbReference type="InterPro" id="IPR029033">
    <property type="entry name" value="His_PPase_superfam"/>
</dbReference>
<gene>
    <name evidence="2" type="ORF">SNAT2548_LOCUS6905</name>
</gene>
<feature type="chain" id="PRO_5032946927" evidence="1">
    <location>
        <begin position="22"/>
        <end position="448"/>
    </location>
</feature>
<reference evidence="2" key="1">
    <citation type="submission" date="2021-02" db="EMBL/GenBank/DDBJ databases">
        <authorList>
            <person name="Dougan E. K."/>
            <person name="Rhodes N."/>
            <person name="Thang M."/>
            <person name="Chan C."/>
        </authorList>
    </citation>
    <scope>NUCLEOTIDE SEQUENCE</scope>
</reference>
<comment type="caution">
    <text evidence="2">The sequence shown here is derived from an EMBL/GenBank/DDBJ whole genome shotgun (WGS) entry which is preliminary data.</text>
</comment>
<dbReference type="OrthoDB" id="441009at2759"/>
<organism evidence="2 3">
    <name type="scientific">Symbiodinium natans</name>
    <dbReference type="NCBI Taxonomy" id="878477"/>
    <lineage>
        <taxon>Eukaryota</taxon>
        <taxon>Sar</taxon>
        <taxon>Alveolata</taxon>
        <taxon>Dinophyceae</taxon>
        <taxon>Suessiales</taxon>
        <taxon>Symbiodiniaceae</taxon>
        <taxon>Symbiodinium</taxon>
    </lineage>
</organism>
<dbReference type="Gene3D" id="3.40.50.1240">
    <property type="entry name" value="Phosphoglycerate mutase-like"/>
    <property type="match status" value="1"/>
</dbReference>
<keyword evidence="3" id="KW-1185">Reference proteome</keyword>
<evidence type="ECO:0000256" key="1">
    <source>
        <dbReference type="SAM" id="SignalP"/>
    </source>
</evidence>
<proteinExistence type="predicted"/>
<accession>A0A812JHU8</accession>
<dbReference type="EMBL" id="CAJNDS010000469">
    <property type="protein sequence ID" value="CAE7209329.1"/>
    <property type="molecule type" value="Genomic_DNA"/>
</dbReference>
<dbReference type="Proteomes" id="UP000604046">
    <property type="component" value="Unassembled WGS sequence"/>
</dbReference>
<protein>
    <submittedName>
        <fullName evidence="2">Uncharacterized protein</fullName>
    </submittedName>
</protein>
<keyword evidence="1" id="KW-0732">Signal</keyword>
<name>A0A812JHU8_9DINO</name>
<dbReference type="AlphaFoldDB" id="A0A812JHU8"/>
<evidence type="ECO:0000313" key="3">
    <source>
        <dbReference type="Proteomes" id="UP000604046"/>
    </source>
</evidence>